<reference evidence="4 5" key="1">
    <citation type="submission" date="2016-10" db="EMBL/GenBank/DDBJ databases">
        <authorList>
            <person name="de Groot N.N."/>
        </authorList>
    </citation>
    <scope>NUCLEOTIDE SEQUENCE [LARGE SCALE GENOMIC DNA]</scope>
    <source>
        <strain evidence="4 5">CGMCC 1.8712</strain>
    </source>
</reference>
<dbReference type="PANTHER" id="PTHR32194">
    <property type="entry name" value="METALLOPROTEASE TLDD"/>
    <property type="match status" value="1"/>
</dbReference>
<dbReference type="CDD" id="cd01906">
    <property type="entry name" value="proteasome_protease_HslV"/>
    <property type="match status" value="1"/>
</dbReference>
<dbReference type="GO" id="GO:0005737">
    <property type="term" value="C:cytoplasm"/>
    <property type="evidence" value="ECO:0007669"/>
    <property type="project" value="TreeGrafter"/>
</dbReference>
<dbReference type="STRING" id="555874.SAMN04488065_2372"/>
<dbReference type="SUPFAM" id="SSF56235">
    <property type="entry name" value="N-terminal nucleophile aminohydrolases (Ntn hydrolases)"/>
    <property type="match status" value="1"/>
</dbReference>
<evidence type="ECO:0000313" key="5">
    <source>
        <dbReference type="Proteomes" id="UP000236755"/>
    </source>
</evidence>
<dbReference type="Proteomes" id="UP000236755">
    <property type="component" value="Unassembled WGS sequence"/>
</dbReference>
<keyword evidence="4" id="KW-0647">Proteasome</keyword>
<dbReference type="GO" id="GO:0051603">
    <property type="term" value="P:proteolysis involved in protein catabolic process"/>
    <property type="evidence" value="ECO:0007669"/>
    <property type="project" value="InterPro"/>
</dbReference>
<evidence type="ECO:0000313" key="4">
    <source>
        <dbReference type="EMBL" id="SEA23341.1"/>
    </source>
</evidence>
<dbReference type="GO" id="GO:0005839">
    <property type="term" value="C:proteasome core complex"/>
    <property type="evidence" value="ECO:0007669"/>
    <property type="project" value="InterPro"/>
</dbReference>
<keyword evidence="1" id="KW-0963">Cytoplasm</keyword>
<protein>
    <submittedName>
        <fullName evidence="4">Proteasome beta subunit</fullName>
    </submittedName>
</protein>
<dbReference type="InterPro" id="IPR001353">
    <property type="entry name" value="Proteasome_sua/b"/>
</dbReference>
<dbReference type="RefSeq" id="WP_092635206.1">
    <property type="nucleotide sequence ID" value="NZ_FNQT01000003.1"/>
</dbReference>
<dbReference type="PANTHER" id="PTHR32194:SF0">
    <property type="entry name" value="ATP-DEPENDENT PROTEASE SUBUNIT HSLV"/>
    <property type="match status" value="1"/>
</dbReference>
<proteinExistence type="predicted"/>
<name>A0A1H3ZIW1_9EURY</name>
<dbReference type="AlphaFoldDB" id="A0A1H3ZIW1"/>
<dbReference type="Pfam" id="PF00227">
    <property type="entry name" value="Proteasome"/>
    <property type="match status" value="1"/>
</dbReference>
<organism evidence="4 5">
    <name type="scientific">Haloplanus vescus</name>
    <dbReference type="NCBI Taxonomy" id="555874"/>
    <lineage>
        <taxon>Archaea</taxon>
        <taxon>Methanobacteriati</taxon>
        <taxon>Methanobacteriota</taxon>
        <taxon>Stenosarchaea group</taxon>
        <taxon>Halobacteria</taxon>
        <taxon>Halobacteriales</taxon>
        <taxon>Haloferacaceae</taxon>
        <taxon>Haloplanus</taxon>
    </lineage>
</organism>
<keyword evidence="5" id="KW-1185">Reference proteome</keyword>
<dbReference type="EMBL" id="FNQT01000003">
    <property type="protein sequence ID" value="SEA23341.1"/>
    <property type="molecule type" value="Genomic_DNA"/>
</dbReference>
<keyword evidence="3" id="KW-0378">Hydrolase</keyword>
<dbReference type="InterPro" id="IPR029055">
    <property type="entry name" value="Ntn_hydrolases_N"/>
</dbReference>
<dbReference type="OrthoDB" id="6330at2157"/>
<evidence type="ECO:0000256" key="2">
    <source>
        <dbReference type="ARBA" id="ARBA00022670"/>
    </source>
</evidence>
<gene>
    <name evidence="4" type="ORF">SAMN04488065_2372</name>
</gene>
<dbReference type="Gene3D" id="3.60.20.10">
    <property type="entry name" value="Glutamine Phosphoribosylpyrophosphate, subunit 1, domain 1"/>
    <property type="match status" value="1"/>
</dbReference>
<sequence length="179" mass="18280">MSTVLGLACVDGVVLAGDRLHATDGHVRGTRRHVFEFDSVGVAAVGDDVDGFVDRLEAECRSYRTDRGAVRIVPFARMASDLAAEFGVSALVAAPDEAGTPRLRAVASDGSVTDDDVAAFGSGASLALGALEASHDPESTLDAAVTLARDALDSAATRDAGTGDEVDLLRLPADSSAVP</sequence>
<evidence type="ECO:0000256" key="1">
    <source>
        <dbReference type="ARBA" id="ARBA00022490"/>
    </source>
</evidence>
<keyword evidence="2" id="KW-0645">Protease</keyword>
<evidence type="ECO:0000256" key="3">
    <source>
        <dbReference type="ARBA" id="ARBA00022801"/>
    </source>
</evidence>
<dbReference type="GO" id="GO:0004175">
    <property type="term" value="F:endopeptidase activity"/>
    <property type="evidence" value="ECO:0007669"/>
    <property type="project" value="UniProtKB-ARBA"/>
</dbReference>
<dbReference type="InterPro" id="IPR023333">
    <property type="entry name" value="Proteasome_suB-type"/>
</dbReference>
<accession>A0A1H3ZIW1</accession>